<protein>
    <submittedName>
        <fullName evidence="2">Uncharacterized protein</fullName>
    </submittedName>
</protein>
<accession>A0A2A6C635</accession>
<gene>
    <name evidence="2" type="primary">WBGene00281995</name>
</gene>
<accession>A0A8R1Z610</accession>
<evidence type="ECO:0000313" key="3">
    <source>
        <dbReference type="Proteomes" id="UP000005239"/>
    </source>
</evidence>
<sequence length="106" mass="12171">MPPKKSSKKSDADLKNDVTPNAEQVGNLREHFQQNKDKMDSKIMEPTPFELNLSPSLFTEAHRDLPAEELEKLKQEKKTFELPSSWTQKIKEEGRVREGGSFLAEE</sequence>
<dbReference type="Proteomes" id="UP000005239">
    <property type="component" value="Unassembled WGS sequence"/>
</dbReference>
<evidence type="ECO:0000313" key="2">
    <source>
        <dbReference type="EnsemblMetazoa" id="PPA43626.1"/>
    </source>
</evidence>
<feature type="compositionally biased region" description="Basic and acidic residues" evidence="1">
    <location>
        <begin position="28"/>
        <end position="43"/>
    </location>
</feature>
<name>A0A2A6C635_PRIPA</name>
<organism evidence="2 3">
    <name type="scientific">Pristionchus pacificus</name>
    <name type="common">Parasitic nematode worm</name>
    <dbReference type="NCBI Taxonomy" id="54126"/>
    <lineage>
        <taxon>Eukaryota</taxon>
        <taxon>Metazoa</taxon>
        <taxon>Ecdysozoa</taxon>
        <taxon>Nematoda</taxon>
        <taxon>Chromadorea</taxon>
        <taxon>Rhabditida</taxon>
        <taxon>Rhabditina</taxon>
        <taxon>Diplogasteromorpha</taxon>
        <taxon>Diplogasteroidea</taxon>
        <taxon>Neodiplogasteridae</taxon>
        <taxon>Pristionchus</taxon>
    </lineage>
</organism>
<reference evidence="3" key="1">
    <citation type="journal article" date="2008" name="Nat. Genet.">
        <title>The Pristionchus pacificus genome provides a unique perspective on nematode lifestyle and parasitism.</title>
        <authorList>
            <person name="Dieterich C."/>
            <person name="Clifton S.W."/>
            <person name="Schuster L.N."/>
            <person name="Chinwalla A."/>
            <person name="Delehaunty K."/>
            <person name="Dinkelacker I."/>
            <person name="Fulton L."/>
            <person name="Fulton R."/>
            <person name="Godfrey J."/>
            <person name="Minx P."/>
            <person name="Mitreva M."/>
            <person name="Roeseler W."/>
            <person name="Tian H."/>
            <person name="Witte H."/>
            <person name="Yang S.P."/>
            <person name="Wilson R.K."/>
            <person name="Sommer R.J."/>
        </authorList>
    </citation>
    <scope>NUCLEOTIDE SEQUENCE [LARGE SCALE GENOMIC DNA]</scope>
    <source>
        <strain evidence="3">PS312</strain>
    </source>
</reference>
<proteinExistence type="predicted"/>
<feature type="region of interest" description="Disordered" evidence="1">
    <location>
        <begin position="1"/>
        <end position="43"/>
    </location>
</feature>
<keyword evidence="3" id="KW-1185">Reference proteome</keyword>
<evidence type="ECO:0000256" key="1">
    <source>
        <dbReference type="SAM" id="MobiDB-lite"/>
    </source>
</evidence>
<dbReference type="EnsemblMetazoa" id="PPA43626.1">
    <property type="protein sequence ID" value="PPA43626.1"/>
    <property type="gene ID" value="WBGene00281995"/>
</dbReference>
<reference evidence="2" key="2">
    <citation type="submission" date="2022-06" db="UniProtKB">
        <authorList>
            <consortium name="EnsemblMetazoa"/>
        </authorList>
    </citation>
    <scope>IDENTIFICATION</scope>
    <source>
        <strain evidence="2">PS312</strain>
    </source>
</reference>
<dbReference type="AlphaFoldDB" id="A0A2A6C635"/>